<gene>
    <name evidence="2" type="ORF">HaLaN_19309</name>
</gene>
<evidence type="ECO:0000256" key="1">
    <source>
        <dbReference type="SAM" id="MobiDB-lite"/>
    </source>
</evidence>
<evidence type="ECO:0000313" key="3">
    <source>
        <dbReference type="Proteomes" id="UP000485058"/>
    </source>
</evidence>
<dbReference type="EMBL" id="BLLF01001931">
    <property type="protein sequence ID" value="GFH21923.1"/>
    <property type="molecule type" value="Genomic_DNA"/>
</dbReference>
<comment type="caution">
    <text evidence="2">The sequence shown here is derived from an EMBL/GenBank/DDBJ whole genome shotgun (WGS) entry which is preliminary data.</text>
</comment>
<accession>A0A699ZH65</accession>
<name>A0A699ZH65_HAELA</name>
<reference evidence="2 3" key="1">
    <citation type="submission" date="2020-02" db="EMBL/GenBank/DDBJ databases">
        <title>Draft genome sequence of Haematococcus lacustris strain NIES-144.</title>
        <authorList>
            <person name="Morimoto D."/>
            <person name="Nakagawa S."/>
            <person name="Yoshida T."/>
            <person name="Sawayama S."/>
        </authorList>
    </citation>
    <scope>NUCLEOTIDE SEQUENCE [LARGE SCALE GENOMIC DNA]</scope>
    <source>
        <strain evidence="2 3">NIES-144</strain>
    </source>
</reference>
<sequence length="420" mass="45505">MGRCMGIEGERPGPVLLLLEPAAAGTKQWQGAMTVVVSTSKRGVQLSTKALELVPGQMKTDKQAVFKNAAEGLAQHLKRRQAVTQLQAVVVSTSGKKGVMLSTKTLELVPGQMKSDKQAVFANAAEGLAQHLAKKKEFMDQRRQALSHLQVGSVVTGTAKVKRTDGWVVALDGMSAVVRWYNLSKDLIRGQSVQILITEIRLESAKAFATTRFEQKPDGTYQILPRFPAKSTEKTAAAKPAAEPAAKPAAEPAAKPAAEPAAEPTTPGHPRHWPRNSLFGTVFDPLRVILPPLGSTSHSGVACRHFRAEQPLLPLDWQLANASKASTGRCVLGCFEDQPQIHISPKLSQALVQLGNQTLKPVPWRMPSTYYHPYLNSPTARDEPDARLCAVCGLTCAAKNRDGFVKVHRVGEDACHGRYQ</sequence>
<feature type="region of interest" description="Disordered" evidence="1">
    <location>
        <begin position="231"/>
        <end position="276"/>
    </location>
</feature>
<keyword evidence="3" id="KW-1185">Reference proteome</keyword>
<dbReference type="AlphaFoldDB" id="A0A699ZH65"/>
<dbReference type="Proteomes" id="UP000485058">
    <property type="component" value="Unassembled WGS sequence"/>
</dbReference>
<evidence type="ECO:0000313" key="2">
    <source>
        <dbReference type="EMBL" id="GFH21923.1"/>
    </source>
</evidence>
<proteinExistence type="predicted"/>
<feature type="compositionally biased region" description="Low complexity" evidence="1">
    <location>
        <begin position="231"/>
        <end position="266"/>
    </location>
</feature>
<organism evidence="2 3">
    <name type="scientific">Haematococcus lacustris</name>
    <name type="common">Green alga</name>
    <name type="synonym">Haematococcus pluvialis</name>
    <dbReference type="NCBI Taxonomy" id="44745"/>
    <lineage>
        <taxon>Eukaryota</taxon>
        <taxon>Viridiplantae</taxon>
        <taxon>Chlorophyta</taxon>
        <taxon>core chlorophytes</taxon>
        <taxon>Chlorophyceae</taxon>
        <taxon>CS clade</taxon>
        <taxon>Chlamydomonadales</taxon>
        <taxon>Haematococcaceae</taxon>
        <taxon>Haematococcus</taxon>
    </lineage>
</organism>
<protein>
    <submittedName>
        <fullName evidence="2">Uncharacterized protein</fullName>
    </submittedName>
</protein>
<feature type="non-terminal residue" evidence="2">
    <location>
        <position position="420"/>
    </location>
</feature>